<comment type="caution">
    <text evidence="8">The sequence shown here is derived from an EMBL/GenBank/DDBJ whole genome shotgun (WGS) entry which is preliminary data.</text>
</comment>
<keyword evidence="6 7" id="KW-0472">Membrane</keyword>
<dbReference type="PANTHER" id="PTHR23517">
    <property type="entry name" value="RESISTANCE PROTEIN MDTM, PUTATIVE-RELATED-RELATED"/>
    <property type="match status" value="1"/>
</dbReference>
<dbReference type="EMBL" id="JADOUF010000001">
    <property type="protein sequence ID" value="MBG6138175.1"/>
    <property type="molecule type" value="Genomic_DNA"/>
</dbReference>
<evidence type="ECO:0000256" key="4">
    <source>
        <dbReference type="ARBA" id="ARBA00022692"/>
    </source>
</evidence>
<dbReference type="Proteomes" id="UP000622552">
    <property type="component" value="Unassembled WGS sequence"/>
</dbReference>
<feature type="transmembrane region" description="Helical" evidence="7">
    <location>
        <begin position="12"/>
        <end position="37"/>
    </location>
</feature>
<feature type="transmembrane region" description="Helical" evidence="7">
    <location>
        <begin position="167"/>
        <end position="185"/>
    </location>
</feature>
<gene>
    <name evidence="8" type="ORF">IW245_004369</name>
</gene>
<dbReference type="SUPFAM" id="SSF103473">
    <property type="entry name" value="MFS general substrate transporter"/>
    <property type="match status" value="1"/>
</dbReference>
<feature type="transmembrane region" description="Helical" evidence="7">
    <location>
        <begin position="82"/>
        <end position="111"/>
    </location>
</feature>
<reference evidence="8" key="1">
    <citation type="submission" date="2020-11" db="EMBL/GenBank/DDBJ databases">
        <title>Sequencing the genomes of 1000 actinobacteria strains.</title>
        <authorList>
            <person name="Klenk H.-P."/>
        </authorList>
    </citation>
    <scope>NUCLEOTIDE SEQUENCE</scope>
    <source>
        <strain evidence="8">DSM 45356</strain>
    </source>
</reference>
<evidence type="ECO:0000256" key="2">
    <source>
        <dbReference type="ARBA" id="ARBA00022448"/>
    </source>
</evidence>
<feature type="transmembrane region" description="Helical" evidence="7">
    <location>
        <begin position="285"/>
        <end position="315"/>
    </location>
</feature>
<keyword evidence="2" id="KW-0813">Transport</keyword>
<accession>A0A8J7GIL2</accession>
<sequence length="410" mass="42114">MLNRLLPPPGTARILTLATLVNTLGNGAYLTCSVLFLTRSVGLTPVQLGVGLGVAAVLGTLLSAPLGYVADRVGPKGMQIGALLVLAVVYSGMVLVNGFWSFVVLACVIAVGEAAGKGSSGAMIAGAVPPAQRIELRAFVRSVNNGGIALGALLGGIPLLLDTRAAYVAMLLGNAGTFLVAALILSRADRVPVLPVPADGPRLVALRDRPFLVFTVIDGVMASTYNEILSIGLPLWLATQRHAPLWLVTAALLVNTLGCVTLQVWASRGVDGIRDAGRIGRRGALVVGASCVLYGLTAGLPVWAVCALVLVAGAVHVLGELWLSTATFSVVFGLAPDWAQGQYQGTYTMGRQIGNMVTPPALALLVTAGGTAGWVAMGAAFAVAGVVYPAVVRWGRRTRPGVTAEDLATV</sequence>
<dbReference type="InterPro" id="IPR050171">
    <property type="entry name" value="MFS_Transporters"/>
</dbReference>
<dbReference type="Pfam" id="PF07690">
    <property type="entry name" value="MFS_1"/>
    <property type="match status" value="1"/>
</dbReference>
<feature type="transmembrane region" description="Helical" evidence="7">
    <location>
        <begin position="143"/>
        <end position="161"/>
    </location>
</feature>
<feature type="transmembrane region" description="Helical" evidence="7">
    <location>
        <begin position="360"/>
        <end position="388"/>
    </location>
</feature>
<feature type="transmembrane region" description="Helical" evidence="7">
    <location>
        <begin position="243"/>
        <end position="265"/>
    </location>
</feature>
<comment type="subcellular location">
    <subcellularLocation>
        <location evidence="1">Cell membrane</location>
        <topology evidence="1">Multi-pass membrane protein</topology>
    </subcellularLocation>
</comment>
<protein>
    <submittedName>
        <fullName evidence="8">MFS family permease</fullName>
    </submittedName>
</protein>
<evidence type="ECO:0000256" key="3">
    <source>
        <dbReference type="ARBA" id="ARBA00022475"/>
    </source>
</evidence>
<keyword evidence="3" id="KW-1003">Cell membrane</keyword>
<dbReference type="RefSeq" id="WP_233473049.1">
    <property type="nucleotide sequence ID" value="NZ_BONS01000017.1"/>
</dbReference>
<dbReference type="InterPro" id="IPR036259">
    <property type="entry name" value="MFS_trans_sf"/>
</dbReference>
<keyword evidence="9" id="KW-1185">Reference proteome</keyword>
<evidence type="ECO:0000256" key="6">
    <source>
        <dbReference type="ARBA" id="ARBA00023136"/>
    </source>
</evidence>
<feature type="transmembrane region" description="Helical" evidence="7">
    <location>
        <begin position="211"/>
        <end position="237"/>
    </location>
</feature>
<dbReference type="PANTHER" id="PTHR23517:SF2">
    <property type="entry name" value="MULTIDRUG RESISTANCE PROTEIN MDTH"/>
    <property type="match status" value="1"/>
</dbReference>
<organism evidence="8 9">
    <name type="scientific">Longispora fulva</name>
    <dbReference type="NCBI Taxonomy" id="619741"/>
    <lineage>
        <taxon>Bacteria</taxon>
        <taxon>Bacillati</taxon>
        <taxon>Actinomycetota</taxon>
        <taxon>Actinomycetes</taxon>
        <taxon>Micromonosporales</taxon>
        <taxon>Micromonosporaceae</taxon>
        <taxon>Longispora</taxon>
    </lineage>
</organism>
<dbReference type="GO" id="GO:0005886">
    <property type="term" value="C:plasma membrane"/>
    <property type="evidence" value="ECO:0007669"/>
    <property type="project" value="UniProtKB-SubCell"/>
</dbReference>
<proteinExistence type="predicted"/>
<evidence type="ECO:0000256" key="1">
    <source>
        <dbReference type="ARBA" id="ARBA00004651"/>
    </source>
</evidence>
<keyword evidence="5 7" id="KW-1133">Transmembrane helix</keyword>
<dbReference type="AlphaFoldDB" id="A0A8J7GIL2"/>
<feature type="transmembrane region" description="Helical" evidence="7">
    <location>
        <begin position="49"/>
        <end position="70"/>
    </location>
</feature>
<evidence type="ECO:0000313" key="9">
    <source>
        <dbReference type="Proteomes" id="UP000622552"/>
    </source>
</evidence>
<dbReference type="GO" id="GO:0022857">
    <property type="term" value="F:transmembrane transporter activity"/>
    <property type="evidence" value="ECO:0007669"/>
    <property type="project" value="InterPro"/>
</dbReference>
<keyword evidence="4 7" id="KW-0812">Transmembrane</keyword>
<evidence type="ECO:0000313" key="8">
    <source>
        <dbReference type="EMBL" id="MBG6138175.1"/>
    </source>
</evidence>
<name>A0A8J7GIL2_9ACTN</name>
<evidence type="ECO:0000256" key="5">
    <source>
        <dbReference type="ARBA" id="ARBA00022989"/>
    </source>
</evidence>
<dbReference type="Gene3D" id="1.20.1250.20">
    <property type="entry name" value="MFS general substrate transporter like domains"/>
    <property type="match status" value="1"/>
</dbReference>
<evidence type="ECO:0000256" key="7">
    <source>
        <dbReference type="SAM" id="Phobius"/>
    </source>
</evidence>
<dbReference type="InterPro" id="IPR011701">
    <property type="entry name" value="MFS"/>
</dbReference>